<proteinExistence type="predicted"/>
<evidence type="ECO:0000313" key="1">
    <source>
        <dbReference type="EMBL" id="CAD7204878.1"/>
    </source>
</evidence>
<name>A0A7R8ZFP7_TIMDO</name>
<protein>
    <submittedName>
        <fullName evidence="1">Uncharacterized protein</fullName>
    </submittedName>
</protein>
<sequence length="141" mass="16366">MARLSPIAQVGLHHLNHSIPLEEHWQDDEELVSKYLDSKDRNRMYIRSYLVRNPAVHELLHDYVTSCLHLGTHDVDKFTSDYFSILRRGKLVVKPEHDKTRYAYVRMETGTVQAATCTRETSGEWGLPKCDVARLHDLDCC</sequence>
<dbReference type="EMBL" id="OA573373">
    <property type="protein sequence ID" value="CAD7204878.1"/>
    <property type="molecule type" value="Genomic_DNA"/>
</dbReference>
<gene>
    <name evidence="1" type="ORF">TDIB3V08_LOCUS11034</name>
</gene>
<dbReference type="AlphaFoldDB" id="A0A7R8ZFP7"/>
<organism evidence="1">
    <name type="scientific">Timema douglasi</name>
    <name type="common">Walking stick</name>
    <dbReference type="NCBI Taxonomy" id="61478"/>
    <lineage>
        <taxon>Eukaryota</taxon>
        <taxon>Metazoa</taxon>
        <taxon>Ecdysozoa</taxon>
        <taxon>Arthropoda</taxon>
        <taxon>Hexapoda</taxon>
        <taxon>Insecta</taxon>
        <taxon>Pterygota</taxon>
        <taxon>Neoptera</taxon>
        <taxon>Polyneoptera</taxon>
        <taxon>Phasmatodea</taxon>
        <taxon>Timematodea</taxon>
        <taxon>Timematoidea</taxon>
        <taxon>Timematidae</taxon>
        <taxon>Timema</taxon>
    </lineage>
</organism>
<reference evidence="1" key="1">
    <citation type="submission" date="2020-11" db="EMBL/GenBank/DDBJ databases">
        <authorList>
            <person name="Tran Van P."/>
        </authorList>
    </citation>
    <scope>NUCLEOTIDE SEQUENCE</scope>
</reference>
<accession>A0A7R8ZFP7</accession>